<comment type="caution">
    <text evidence="2">The sequence shown here is derived from an EMBL/GenBank/DDBJ whole genome shotgun (WGS) entry which is preliminary data.</text>
</comment>
<keyword evidence="3" id="KW-1185">Reference proteome</keyword>
<feature type="region of interest" description="Disordered" evidence="1">
    <location>
        <begin position="84"/>
        <end position="103"/>
    </location>
</feature>
<reference evidence="2 3" key="1">
    <citation type="submission" date="2016-08" db="EMBL/GenBank/DDBJ databases">
        <authorList>
            <consortium name="Lentinula edodes genome sequencing consortium"/>
            <person name="Sakamoto Y."/>
            <person name="Nakade K."/>
            <person name="Sato S."/>
            <person name="Yoshida Y."/>
            <person name="Miyazaki K."/>
            <person name="Natsume S."/>
            <person name="Konno N."/>
        </authorList>
    </citation>
    <scope>NUCLEOTIDE SEQUENCE [LARGE SCALE GENOMIC DNA]</scope>
    <source>
        <strain evidence="2 3">NBRC 111202</strain>
    </source>
</reference>
<protein>
    <submittedName>
        <fullName evidence="2">Uncharacterized protein</fullName>
    </submittedName>
</protein>
<gene>
    <name evidence="2" type="ORF">LENED_012219</name>
</gene>
<evidence type="ECO:0000313" key="3">
    <source>
        <dbReference type="Proteomes" id="UP000188533"/>
    </source>
</evidence>
<name>A0A1Q3ES06_LENED</name>
<sequence length="117" mass="13765">MHCCFALLRNEFERVEPCLSAIYTLQHSILKDIRTEKRDSFYDVKGIRPVSIRPNTATLVQLCTIRVVWQWQWRSAHHLKCSVHAQNSNRKGRKKSEENSHLRRNEKRLQLGLALGL</sequence>
<proteinExistence type="predicted"/>
<dbReference type="Proteomes" id="UP000188533">
    <property type="component" value="Unassembled WGS sequence"/>
</dbReference>
<evidence type="ECO:0000313" key="2">
    <source>
        <dbReference type="EMBL" id="GAW09997.1"/>
    </source>
</evidence>
<dbReference type="AlphaFoldDB" id="A0A1Q3ES06"/>
<accession>A0A1Q3ES06</accession>
<dbReference type="EMBL" id="BDGU01001498">
    <property type="protein sequence ID" value="GAW09997.1"/>
    <property type="molecule type" value="Genomic_DNA"/>
</dbReference>
<reference evidence="2 3" key="2">
    <citation type="submission" date="2017-02" db="EMBL/GenBank/DDBJ databases">
        <title>A genome survey and senescence transcriptome analysis in Lentinula edodes.</title>
        <authorList>
            <person name="Sakamoto Y."/>
            <person name="Nakade K."/>
            <person name="Sato S."/>
            <person name="Yoshida Y."/>
            <person name="Miyazaki K."/>
            <person name="Natsume S."/>
            <person name="Konno N."/>
        </authorList>
    </citation>
    <scope>NUCLEOTIDE SEQUENCE [LARGE SCALE GENOMIC DNA]</scope>
    <source>
        <strain evidence="2 3">NBRC 111202</strain>
    </source>
</reference>
<evidence type="ECO:0000256" key="1">
    <source>
        <dbReference type="SAM" id="MobiDB-lite"/>
    </source>
</evidence>
<organism evidence="2 3">
    <name type="scientific">Lentinula edodes</name>
    <name type="common">Shiitake mushroom</name>
    <name type="synonym">Lentinus edodes</name>
    <dbReference type="NCBI Taxonomy" id="5353"/>
    <lineage>
        <taxon>Eukaryota</taxon>
        <taxon>Fungi</taxon>
        <taxon>Dikarya</taxon>
        <taxon>Basidiomycota</taxon>
        <taxon>Agaricomycotina</taxon>
        <taxon>Agaricomycetes</taxon>
        <taxon>Agaricomycetidae</taxon>
        <taxon>Agaricales</taxon>
        <taxon>Marasmiineae</taxon>
        <taxon>Omphalotaceae</taxon>
        <taxon>Lentinula</taxon>
    </lineage>
</organism>